<gene>
    <name evidence="1" type="ORF">VFPPC_08720</name>
</gene>
<dbReference type="EMBL" id="LSBJ02000004">
    <property type="protein sequence ID" value="OAQ67291.1"/>
    <property type="molecule type" value="Genomic_DNA"/>
</dbReference>
<proteinExistence type="predicted"/>
<sequence length="319" mass="34027">MLSSPTCTQPGAGPHTWASVSTANLYRYFGHAASNTPILFPSSGDLRGLQHDAKASFDACFVAQLPAGPSLAAKNREKSISSLAAWLWPKSTPLRAGQTERFINATQLFSTRPTAIYPKMSVPASGLPDGRQSSQSKPSRHVHLNTMVPSCAMTVVWAKLPGDVMPGLELKRTTGAFVLSANSVGSDAAAWLAKATNAIVAASELCIVESSKALQHCSIPNAIRKLHSVIQRSGLAPSLEYSTMTNSEPLGARRIPRQTVCALLSTKGQAPLRRHSFPNKNPLSGCTFQCRGAPVLIAASWLSDADTFRPALTIRLRNA</sequence>
<dbReference type="GeneID" id="28851372"/>
<evidence type="ECO:0000313" key="2">
    <source>
        <dbReference type="Proteomes" id="UP000078397"/>
    </source>
</evidence>
<accession>A0A179FQ61</accession>
<dbReference type="Proteomes" id="UP000078397">
    <property type="component" value="Unassembled WGS sequence"/>
</dbReference>
<dbReference type="AlphaFoldDB" id="A0A179FQ61"/>
<dbReference type="KEGG" id="pchm:VFPPC_08720"/>
<organism evidence="1 2">
    <name type="scientific">Pochonia chlamydosporia 170</name>
    <dbReference type="NCBI Taxonomy" id="1380566"/>
    <lineage>
        <taxon>Eukaryota</taxon>
        <taxon>Fungi</taxon>
        <taxon>Dikarya</taxon>
        <taxon>Ascomycota</taxon>
        <taxon>Pezizomycotina</taxon>
        <taxon>Sordariomycetes</taxon>
        <taxon>Hypocreomycetidae</taxon>
        <taxon>Hypocreales</taxon>
        <taxon>Clavicipitaceae</taxon>
        <taxon>Pochonia</taxon>
    </lineage>
</organism>
<comment type="caution">
    <text evidence="1">The sequence shown here is derived from an EMBL/GenBank/DDBJ whole genome shotgun (WGS) entry which is preliminary data.</text>
</comment>
<dbReference type="RefSeq" id="XP_018144378.1">
    <property type="nucleotide sequence ID" value="XM_018287378.1"/>
</dbReference>
<reference evidence="1 2" key="1">
    <citation type="journal article" date="2016" name="PLoS Pathog.">
        <title>Biosynthesis of antibiotic leucinostatins in bio-control fungus Purpureocillium lilacinum and their inhibition on phytophthora revealed by genome mining.</title>
        <authorList>
            <person name="Wang G."/>
            <person name="Liu Z."/>
            <person name="Lin R."/>
            <person name="Li E."/>
            <person name="Mao Z."/>
            <person name="Ling J."/>
            <person name="Yang Y."/>
            <person name="Yin W.B."/>
            <person name="Xie B."/>
        </authorList>
    </citation>
    <scope>NUCLEOTIDE SEQUENCE [LARGE SCALE GENOMIC DNA]</scope>
    <source>
        <strain evidence="1">170</strain>
    </source>
</reference>
<protein>
    <submittedName>
        <fullName evidence="1">Uncharacterized protein</fullName>
    </submittedName>
</protein>
<evidence type="ECO:0000313" key="1">
    <source>
        <dbReference type="EMBL" id="OAQ67291.1"/>
    </source>
</evidence>
<name>A0A179FQ61_METCM</name>
<keyword evidence="2" id="KW-1185">Reference proteome</keyword>